<name>A0A2P2P4B8_RHIMU</name>
<dbReference type="AlphaFoldDB" id="A0A2P2P4B8"/>
<dbReference type="EMBL" id="GGEC01069009">
    <property type="protein sequence ID" value="MBX49493.1"/>
    <property type="molecule type" value="Transcribed_RNA"/>
</dbReference>
<evidence type="ECO:0000313" key="1">
    <source>
        <dbReference type="EMBL" id="MBX49493.1"/>
    </source>
</evidence>
<protein>
    <submittedName>
        <fullName evidence="1">Uncharacterized protein</fullName>
    </submittedName>
</protein>
<sequence>MGDPVGLISVLETMLKERK</sequence>
<proteinExistence type="predicted"/>
<reference evidence="1" key="1">
    <citation type="submission" date="2018-02" db="EMBL/GenBank/DDBJ databases">
        <title>Rhizophora mucronata_Transcriptome.</title>
        <authorList>
            <person name="Meera S.P."/>
            <person name="Sreeshan A."/>
            <person name="Augustine A."/>
        </authorList>
    </citation>
    <scope>NUCLEOTIDE SEQUENCE</scope>
    <source>
        <tissue evidence="1">Leaf</tissue>
    </source>
</reference>
<organism evidence="1">
    <name type="scientific">Rhizophora mucronata</name>
    <name type="common">Asiatic mangrove</name>
    <dbReference type="NCBI Taxonomy" id="61149"/>
    <lineage>
        <taxon>Eukaryota</taxon>
        <taxon>Viridiplantae</taxon>
        <taxon>Streptophyta</taxon>
        <taxon>Embryophyta</taxon>
        <taxon>Tracheophyta</taxon>
        <taxon>Spermatophyta</taxon>
        <taxon>Magnoliopsida</taxon>
        <taxon>eudicotyledons</taxon>
        <taxon>Gunneridae</taxon>
        <taxon>Pentapetalae</taxon>
        <taxon>rosids</taxon>
        <taxon>fabids</taxon>
        <taxon>Malpighiales</taxon>
        <taxon>Rhizophoraceae</taxon>
        <taxon>Rhizophora</taxon>
    </lineage>
</organism>
<accession>A0A2P2P4B8</accession>